<protein>
    <submittedName>
        <fullName evidence="1">Uncharacterized protein</fullName>
    </submittedName>
</protein>
<dbReference type="EMBL" id="KQ425905">
    <property type="protein sequence ID" value="KOF68841.1"/>
    <property type="molecule type" value="Genomic_DNA"/>
</dbReference>
<sequence>MLTFIVKCLQAKHCKEAEMVCVCVCFVRKQGLHLTFIKIKISTNKCIERNICLKSMDVHCLED</sequence>
<organism evidence="1">
    <name type="scientific">Octopus bimaculoides</name>
    <name type="common">California two-spotted octopus</name>
    <dbReference type="NCBI Taxonomy" id="37653"/>
    <lineage>
        <taxon>Eukaryota</taxon>
        <taxon>Metazoa</taxon>
        <taxon>Spiralia</taxon>
        <taxon>Lophotrochozoa</taxon>
        <taxon>Mollusca</taxon>
        <taxon>Cephalopoda</taxon>
        <taxon>Coleoidea</taxon>
        <taxon>Octopodiformes</taxon>
        <taxon>Octopoda</taxon>
        <taxon>Incirrata</taxon>
        <taxon>Octopodidae</taxon>
        <taxon>Octopus</taxon>
    </lineage>
</organism>
<proteinExistence type="predicted"/>
<name>A0A0L8FVV5_OCTBM</name>
<evidence type="ECO:0000313" key="1">
    <source>
        <dbReference type="EMBL" id="KOF68841.1"/>
    </source>
</evidence>
<reference evidence="1" key="1">
    <citation type="submission" date="2015-07" db="EMBL/GenBank/DDBJ databases">
        <title>MeaNS - Measles Nucleotide Surveillance Program.</title>
        <authorList>
            <person name="Tran T."/>
            <person name="Druce J."/>
        </authorList>
    </citation>
    <scope>NUCLEOTIDE SEQUENCE</scope>
    <source>
        <strain evidence="1">UCB-OBI-ISO-001</strain>
        <tissue evidence="1">Gonad</tissue>
    </source>
</reference>
<dbReference type="AlphaFoldDB" id="A0A0L8FVV5"/>
<gene>
    <name evidence="1" type="ORF">OCBIM_22006410mg</name>
</gene>
<accession>A0A0L8FVV5</accession>